<sequence>MARILITGSSDGLGLLTAKRLLANGHSVVLHARSAQRAQDASAACPNAESIVTGDLSSIANTIAFAEDVNKLGQFDCVVHNAGLYLGPFRKTADSIPAVAAVNTIAPYILTCLLKRPTRFVFVSSEMHYSGDGGLRDVVWQQRGEVGWDSTQAYCDSKLHNVMFAKAFARRWPDVQANSLDPGWVPTKMGGPSAIGSLDAAVETYVMLAEGRENGENGRYFGPGRKESSPKSVADDVEAQERLLRICEGISGVKIPV</sequence>
<accession>A0ACB6QE22</accession>
<evidence type="ECO:0000313" key="2">
    <source>
        <dbReference type="Proteomes" id="UP000799755"/>
    </source>
</evidence>
<protein>
    <submittedName>
        <fullName evidence="1">NAD(P)-binding protein</fullName>
    </submittedName>
</protein>
<keyword evidence="2" id="KW-1185">Reference proteome</keyword>
<comment type="caution">
    <text evidence="1">The sequence shown here is derived from an EMBL/GenBank/DDBJ whole genome shotgun (WGS) entry which is preliminary data.</text>
</comment>
<evidence type="ECO:0000313" key="1">
    <source>
        <dbReference type="EMBL" id="KAF2464391.1"/>
    </source>
</evidence>
<proteinExistence type="predicted"/>
<reference evidence="1" key="1">
    <citation type="journal article" date="2020" name="Stud. Mycol.">
        <title>101 Dothideomycetes genomes: a test case for predicting lifestyles and emergence of pathogens.</title>
        <authorList>
            <person name="Haridas S."/>
            <person name="Albert R."/>
            <person name="Binder M."/>
            <person name="Bloem J."/>
            <person name="Labutti K."/>
            <person name="Salamov A."/>
            <person name="Andreopoulos B."/>
            <person name="Baker S."/>
            <person name="Barry K."/>
            <person name="Bills G."/>
            <person name="Bluhm B."/>
            <person name="Cannon C."/>
            <person name="Castanera R."/>
            <person name="Culley D."/>
            <person name="Daum C."/>
            <person name="Ezra D."/>
            <person name="Gonzalez J."/>
            <person name="Henrissat B."/>
            <person name="Kuo A."/>
            <person name="Liang C."/>
            <person name="Lipzen A."/>
            <person name="Lutzoni F."/>
            <person name="Magnuson J."/>
            <person name="Mondo S."/>
            <person name="Nolan M."/>
            <person name="Ohm R."/>
            <person name="Pangilinan J."/>
            <person name="Park H.-J."/>
            <person name="Ramirez L."/>
            <person name="Alfaro M."/>
            <person name="Sun H."/>
            <person name="Tritt A."/>
            <person name="Yoshinaga Y."/>
            <person name="Zwiers L.-H."/>
            <person name="Turgeon B."/>
            <person name="Goodwin S."/>
            <person name="Spatafora J."/>
            <person name="Crous P."/>
            <person name="Grigoriev I."/>
        </authorList>
    </citation>
    <scope>NUCLEOTIDE SEQUENCE</scope>
    <source>
        <strain evidence="1">ATCC 200398</strain>
    </source>
</reference>
<name>A0ACB6QE22_9PLEO</name>
<gene>
    <name evidence="1" type="ORF">BDR25DRAFT_307226</name>
</gene>
<organism evidence="1 2">
    <name type="scientific">Lindgomyces ingoldianus</name>
    <dbReference type="NCBI Taxonomy" id="673940"/>
    <lineage>
        <taxon>Eukaryota</taxon>
        <taxon>Fungi</taxon>
        <taxon>Dikarya</taxon>
        <taxon>Ascomycota</taxon>
        <taxon>Pezizomycotina</taxon>
        <taxon>Dothideomycetes</taxon>
        <taxon>Pleosporomycetidae</taxon>
        <taxon>Pleosporales</taxon>
        <taxon>Lindgomycetaceae</taxon>
        <taxon>Lindgomyces</taxon>
    </lineage>
</organism>
<dbReference type="EMBL" id="MU003537">
    <property type="protein sequence ID" value="KAF2464391.1"/>
    <property type="molecule type" value="Genomic_DNA"/>
</dbReference>
<dbReference type="Proteomes" id="UP000799755">
    <property type="component" value="Unassembled WGS sequence"/>
</dbReference>